<dbReference type="InterPro" id="IPR029058">
    <property type="entry name" value="AB_hydrolase_fold"/>
</dbReference>
<dbReference type="InterPro" id="IPR026555">
    <property type="entry name" value="NSL3/Tex30"/>
</dbReference>
<dbReference type="InterPro" id="IPR046879">
    <property type="entry name" value="KANL3/Tex30_Abhydrolase"/>
</dbReference>
<dbReference type="Pfam" id="PF20408">
    <property type="entry name" value="Abhydrolase_11"/>
    <property type="match status" value="1"/>
</dbReference>
<feature type="domain" description="KANL3/Tex30 alpha/beta hydrolase-like" evidence="1">
    <location>
        <begin position="25"/>
        <end position="217"/>
    </location>
</feature>
<evidence type="ECO:0000313" key="3">
    <source>
        <dbReference type="Proteomes" id="UP000622707"/>
    </source>
</evidence>
<keyword evidence="3" id="KW-1185">Reference proteome</keyword>
<protein>
    <submittedName>
        <fullName evidence="2">Alpha/beta hydrolase</fullName>
    </submittedName>
</protein>
<evidence type="ECO:0000259" key="1">
    <source>
        <dbReference type="Pfam" id="PF20408"/>
    </source>
</evidence>
<organism evidence="2 3">
    <name type="scientific">Ramlibacter alkalitolerans</name>
    <dbReference type="NCBI Taxonomy" id="2039631"/>
    <lineage>
        <taxon>Bacteria</taxon>
        <taxon>Pseudomonadati</taxon>
        <taxon>Pseudomonadota</taxon>
        <taxon>Betaproteobacteria</taxon>
        <taxon>Burkholderiales</taxon>
        <taxon>Comamonadaceae</taxon>
        <taxon>Ramlibacter</taxon>
    </lineage>
</organism>
<evidence type="ECO:0000313" key="2">
    <source>
        <dbReference type="EMBL" id="MBL0426779.1"/>
    </source>
</evidence>
<dbReference type="GO" id="GO:0016787">
    <property type="term" value="F:hydrolase activity"/>
    <property type="evidence" value="ECO:0007669"/>
    <property type="project" value="UniProtKB-KW"/>
</dbReference>
<dbReference type="PANTHER" id="PTHR13136">
    <property type="entry name" value="TESTIS DEVELOPMENT PROTEIN PRTD"/>
    <property type="match status" value="1"/>
</dbReference>
<name>A0ABS1JR90_9BURK</name>
<dbReference type="Proteomes" id="UP000622707">
    <property type="component" value="Unassembled WGS sequence"/>
</dbReference>
<accession>A0ABS1JR90</accession>
<dbReference type="PANTHER" id="PTHR13136:SF11">
    <property type="entry name" value="TESTIS-EXPRESSED PROTEIN 30"/>
    <property type="match status" value="1"/>
</dbReference>
<dbReference type="EMBL" id="JAEQND010000009">
    <property type="protein sequence ID" value="MBL0426779.1"/>
    <property type="molecule type" value="Genomic_DNA"/>
</dbReference>
<dbReference type="SUPFAM" id="SSF53474">
    <property type="entry name" value="alpha/beta-Hydrolases"/>
    <property type="match status" value="1"/>
</dbReference>
<dbReference type="Gene3D" id="3.40.50.1820">
    <property type="entry name" value="alpha/beta hydrolase"/>
    <property type="match status" value="1"/>
</dbReference>
<proteinExistence type="predicted"/>
<comment type="caution">
    <text evidence="2">The sequence shown here is derived from an EMBL/GenBank/DDBJ whole genome shotgun (WGS) entry which is preliminary data.</text>
</comment>
<dbReference type="RefSeq" id="WP_201691106.1">
    <property type="nucleotide sequence ID" value="NZ_JAEQND010000009.1"/>
</dbReference>
<gene>
    <name evidence="2" type="ORF">JI746_16825</name>
</gene>
<reference evidence="2 3" key="1">
    <citation type="journal article" date="2017" name="Int. J. Syst. Evol. Microbiol.">
        <title>Ramlibacter alkalitolerans sp. nov., alkali-tolerant bacterium isolated from soil of ginseng.</title>
        <authorList>
            <person name="Lee D.H."/>
            <person name="Cha C.J."/>
        </authorList>
    </citation>
    <scope>NUCLEOTIDE SEQUENCE [LARGE SCALE GENOMIC DNA]</scope>
    <source>
        <strain evidence="2 3">KACC 19305</strain>
    </source>
</reference>
<keyword evidence="2" id="KW-0378">Hydrolase</keyword>
<sequence length="225" mass="23549">MSDAFALQLPSGEVSALIDAEAGAQAALVLAHGAGAGMRHAFMAAIAEGLAARGVAVLRFQFPFMEQGSKRTDPPAAAQAAVRAAVAEAGRRWPGWPLFAGGKSFGARMTSQAQALAPLPGVRGLVFFGFPLHPAGKPSTQRAQHLAEVELPMLFVQGTRDALADLDLVRTTTAQLGPRALLHVVEGADHGFEVLKRSGRTNDQVIEELVDSAAAWMRQHGAVAS</sequence>